<keyword evidence="4" id="KW-1185">Reference proteome</keyword>
<accession>A0ABW2TQA8</accession>
<evidence type="ECO:0000256" key="1">
    <source>
        <dbReference type="SAM" id="MobiDB-lite"/>
    </source>
</evidence>
<proteinExistence type="predicted"/>
<feature type="compositionally biased region" description="Low complexity" evidence="1">
    <location>
        <begin position="210"/>
        <end position="245"/>
    </location>
</feature>
<evidence type="ECO:0000313" key="3">
    <source>
        <dbReference type="EMBL" id="MFC7614953.1"/>
    </source>
</evidence>
<gene>
    <name evidence="3" type="ORF">ACFQV2_16960</name>
</gene>
<keyword evidence="2" id="KW-0812">Transmembrane</keyword>
<keyword evidence="2" id="KW-0472">Membrane</keyword>
<evidence type="ECO:0000256" key="2">
    <source>
        <dbReference type="SAM" id="Phobius"/>
    </source>
</evidence>
<feature type="region of interest" description="Disordered" evidence="1">
    <location>
        <begin position="199"/>
        <end position="326"/>
    </location>
</feature>
<feature type="transmembrane region" description="Helical" evidence="2">
    <location>
        <begin position="40"/>
        <end position="59"/>
    </location>
</feature>
<reference evidence="4" key="1">
    <citation type="journal article" date="2019" name="Int. J. Syst. Evol. Microbiol.">
        <title>The Global Catalogue of Microorganisms (GCM) 10K type strain sequencing project: providing services to taxonomists for standard genome sequencing and annotation.</title>
        <authorList>
            <consortium name="The Broad Institute Genomics Platform"/>
            <consortium name="The Broad Institute Genome Sequencing Center for Infectious Disease"/>
            <person name="Wu L."/>
            <person name="Ma J."/>
        </authorList>
    </citation>
    <scope>NUCLEOTIDE SEQUENCE [LARGE SCALE GENOMIC DNA]</scope>
    <source>
        <strain evidence="4">JCM 17695</strain>
    </source>
</reference>
<name>A0ABW2TQA8_9PSEU</name>
<organism evidence="3 4">
    <name type="scientific">Actinokineospora soli</name>
    <dbReference type="NCBI Taxonomy" id="1048753"/>
    <lineage>
        <taxon>Bacteria</taxon>
        <taxon>Bacillati</taxon>
        <taxon>Actinomycetota</taxon>
        <taxon>Actinomycetes</taxon>
        <taxon>Pseudonocardiales</taxon>
        <taxon>Pseudonocardiaceae</taxon>
        <taxon>Actinokineospora</taxon>
    </lineage>
</organism>
<sequence>MIEDQLRASFAARADDPAETSDLTDRVIGRATVIRRRRTVVGAAVGSVTAAIVGFLALAPTTHTASDVPVATPRPASVAYGAHHVVLSDGTERKLTDATIEDARAVAGGWIVTTDKSVTYVPQTGTPTDLGPVPATVAINRAGTRVSIQTWGDDPRVEVFTLPALDRIGLIVPNPNWVATQWMGDHLVITAPNGDAGPVPAALWDPTGDPRPSAARCSSSAPPTSTSSPTSPRAPRPAWSACAPTSPRPPAPATRASASATPSPPSPPTAPTSSAPTTTPPCPSTSPTPSRATPPESPWASPPPPPTPAWPGCPRQRPCSNRTTPR</sequence>
<feature type="compositionally biased region" description="Pro residues" evidence="1">
    <location>
        <begin position="295"/>
        <end position="311"/>
    </location>
</feature>
<comment type="caution">
    <text evidence="3">The sequence shown here is derived from an EMBL/GenBank/DDBJ whole genome shotgun (WGS) entry which is preliminary data.</text>
</comment>
<protein>
    <submittedName>
        <fullName evidence="3">Uncharacterized protein</fullName>
    </submittedName>
</protein>
<dbReference type="Proteomes" id="UP001596512">
    <property type="component" value="Unassembled WGS sequence"/>
</dbReference>
<dbReference type="EMBL" id="JBHTEY010000004">
    <property type="protein sequence ID" value="MFC7614953.1"/>
    <property type="molecule type" value="Genomic_DNA"/>
</dbReference>
<keyword evidence="2" id="KW-1133">Transmembrane helix</keyword>
<evidence type="ECO:0000313" key="4">
    <source>
        <dbReference type="Proteomes" id="UP001596512"/>
    </source>
</evidence>